<feature type="coiled-coil region" evidence="2">
    <location>
        <begin position="371"/>
        <end position="433"/>
    </location>
</feature>
<dbReference type="EMBL" id="JBEAFC010000002">
    <property type="protein sequence ID" value="KAL1566801.1"/>
    <property type="molecule type" value="Genomic_DNA"/>
</dbReference>
<dbReference type="InterPro" id="IPR056888">
    <property type="entry name" value="NET2A-D/KIP1-like_dom"/>
</dbReference>
<dbReference type="AlphaFoldDB" id="A0ABD1IHP8"/>
<feature type="region of interest" description="Disordered" evidence="3">
    <location>
        <begin position="453"/>
        <end position="553"/>
    </location>
</feature>
<organism evidence="5 6">
    <name type="scientific">Salvia divinorum</name>
    <name type="common">Maria pastora</name>
    <name type="synonym">Diviner's sage</name>
    <dbReference type="NCBI Taxonomy" id="28513"/>
    <lineage>
        <taxon>Eukaryota</taxon>
        <taxon>Viridiplantae</taxon>
        <taxon>Streptophyta</taxon>
        <taxon>Embryophyta</taxon>
        <taxon>Tracheophyta</taxon>
        <taxon>Spermatophyta</taxon>
        <taxon>Magnoliopsida</taxon>
        <taxon>eudicotyledons</taxon>
        <taxon>Gunneridae</taxon>
        <taxon>Pentapetalae</taxon>
        <taxon>asterids</taxon>
        <taxon>lamiids</taxon>
        <taxon>Lamiales</taxon>
        <taxon>Lamiaceae</taxon>
        <taxon>Nepetoideae</taxon>
        <taxon>Mentheae</taxon>
        <taxon>Salviinae</taxon>
        <taxon>Salvia</taxon>
        <taxon>Salvia subgen. Calosphace</taxon>
    </lineage>
</organism>
<dbReference type="Pfam" id="PF25014">
    <property type="entry name" value="NET2A"/>
    <property type="match status" value="1"/>
</dbReference>
<dbReference type="Pfam" id="PF07765">
    <property type="entry name" value="KIP1"/>
    <property type="match status" value="1"/>
</dbReference>
<dbReference type="Pfam" id="PF24918">
    <property type="entry name" value="NET2A_C"/>
    <property type="match status" value="1"/>
</dbReference>
<dbReference type="PANTHER" id="PTHR31631:SF0">
    <property type="entry name" value="PROTEIN NETWORKED 2D"/>
    <property type="match status" value="1"/>
</dbReference>
<name>A0ABD1IHP8_SALDI</name>
<evidence type="ECO:0000313" key="5">
    <source>
        <dbReference type="EMBL" id="KAL1566801.1"/>
    </source>
</evidence>
<feature type="domain" description="NAB" evidence="4">
    <location>
        <begin position="10"/>
        <end position="90"/>
    </location>
</feature>
<feature type="compositionally biased region" description="Basic residues" evidence="3">
    <location>
        <begin position="469"/>
        <end position="487"/>
    </location>
</feature>
<dbReference type="InterPro" id="IPR011684">
    <property type="entry name" value="NAB"/>
</dbReference>
<feature type="compositionally biased region" description="Basic and acidic residues" evidence="3">
    <location>
        <begin position="635"/>
        <end position="655"/>
    </location>
</feature>
<feature type="coiled-coil region" evidence="2">
    <location>
        <begin position="213"/>
        <end position="302"/>
    </location>
</feature>
<feature type="compositionally biased region" description="Basic and acidic residues" evidence="3">
    <location>
        <begin position="539"/>
        <end position="550"/>
    </location>
</feature>
<evidence type="ECO:0000256" key="2">
    <source>
        <dbReference type="SAM" id="Coils"/>
    </source>
</evidence>
<reference evidence="5 6" key="1">
    <citation type="submission" date="2024-06" db="EMBL/GenBank/DDBJ databases">
        <title>A chromosome level genome sequence of Diviner's sage (Salvia divinorum).</title>
        <authorList>
            <person name="Ford S.A."/>
            <person name="Ro D.-K."/>
            <person name="Ness R.W."/>
            <person name="Phillips M.A."/>
        </authorList>
    </citation>
    <scope>NUCLEOTIDE SEQUENCE [LARGE SCALE GENOMIC DNA]</scope>
    <source>
        <strain evidence="5">SAF-2024a</strain>
        <tissue evidence="5">Leaf</tissue>
    </source>
</reference>
<dbReference type="PANTHER" id="PTHR31631">
    <property type="entry name" value="PROTEIN NETWORKED 2D"/>
    <property type="match status" value="1"/>
</dbReference>
<keyword evidence="6" id="KW-1185">Reference proteome</keyword>
<dbReference type="InterPro" id="IPR056889">
    <property type="entry name" value="NET2A-D/KIP1-like_C"/>
</dbReference>
<dbReference type="Proteomes" id="UP001567538">
    <property type="component" value="Unassembled WGS sequence"/>
</dbReference>
<gene>
    <name evidence="5" type="ORF">AAHA92_02367</name>
</gene>
<sequence>MLQRAASNACSWWWANHIRTKQSKWLEQSLLDMDEKVQSMLKLIAEEGDSFAKRAEMYYKRRPELIDAVEDSYRAFKALADRYDILSKELQNANTTIATVFPDQVQLSMEDADADDCPPKPIQKAPTKSTNIPKAPKASMDSLKGFINNASKQFQPKKTFSSKSKPRPKPIPKSGLTKDEAVREIHRVNKEILALQTIKEFCKSSYENGLAKFYEIENQIVEMQDKVSMLQDEYEVEGVIDDGEARTLMAEAALKSCKETLSALQEKQDNSTKEAQDEFKKIEEARDQLQSLRRDCVDEEQHGDMPPTDRQDVTSGFIQELNEMETLTSDKSIDLSSSAALTVTQLAEKIDMLVNKVINLETAVSSQTVLISTMRSDSDELREQIKQLESDKEKLMGDTHSLSNRIKELEDKLSRLEELNSNVEAHNNKLEANFAHCRCSLDLLSEKLATLRPDEEAEESDSSQSKHDKSSKKKKKESKKKDKSKKKETRDEKEGPVSDEVDIEVVTEVKKADAGDDGGNENVSSLEKQQDVGVQKPHASKEDATPHQVEESDLSWQQLLLNGAEDRDKILLREYTTILRNYKDVKRKLSDTEKKDRDIEFDFTMQMRELKQAIMKRDQDIQHLKQELALVQGNKDGKKEEEGESKSESADESGKQEPGTQNLGVEEKEEYIQLIFKVNSPGISAVEERLRMEIDAILDENLDFWLRFSTAFHQVQKFKSEVQDLLEEIKKLRGKKKQEGGITAQLKSEVRPIYKHLREIQTELTMWLEQRVCLKDELKRRFTSLCNIQEEITTALREGVEEDEIMFSSHQAAKLQGEILSMKQENNKVREELQTCLDHVSQLQLDIVKNLRQLNREFSICSDQPQLQHAISRSKIPMRSLIFGTKVKKQKQSLFNFMHTNRKMHAVRALPAV</sequence>
<keyword evidence="1 2" id="KW-0175">Coiled coil</keyword>
<evidence type="ECO:0000256" key="1">
    <source>
        <dbReference type="ARBA" id="ARBA00023054"/>
    </source>
</evidence>
<feature type="region of interest" description="Disordered" evidence="3">
    <location>
        <begin position="111"/>
        <end position="138"/>
    </location>
</feature>
<dbReference type="PROSITE" id="PS51774">
    <property type="entry name" value="NAB"/>
    <property type="match status" value="1"/>
</dbReference>
<feature type="region of interest" description="Disordered" evidence="3">
    <location>
        <begin position="629"/>
        <end position="663"/>
    </location>
</feature>
<proteinExistence type="predicted"/>
<protein>
    <submittedName>
        <fullName evidence="5">Kinase-interacting protein 1-like</fullName>
    </submittedName>
</protein>
<comment type="caution">
    <text evidence="5">The sequence shown here is derived from an EMBL/GenBank/DDBJ whole genome shotgun (WGS) entry which is preliminary data.</text>
</comment>
<evidence type="ECO:0000256" key="3">
    <source>
        <dbReference type="SAM" id="MobiDB-lite"/>
    </source>
</evidence>
<evidence type="ECO:0000259" key="4">
    <source>
        <dbReference type="PROSITE" id="PS51774"/>
    </source>
</evidence>
<accession>A0ABD1IHP8</accession>
<evidence type="ECO:0000313" key="6">
    <source>
        <dbReference type="Proteomes" id="UP001567538"/>
    </source>
</evidence>
<feature type="region of interest" description="Disordered" evidence="3">
    <location>
        <begin position="155"/>
        <end position="178"/>
    </location>
</feature>